<accession>A0A5M4FFM9</accession>
<keyword evidence="1" id="KW-0812">Transmembrane</keyword>
<comment type="caution">
    <text evidence="3">The sequence shown here is derived from an EMBL/GenBank/DDBJ whole genome shotgun (WGS) entry which is preliminary data.</text>
</comment>
<reference evidence="3" key="1">
    <citation type="submission" date="2019-09" db="EMBL/GenBank/DDBJ databases">
        <authorList>
            <person name="Li J."/>
        </authorList>
    </citation>
    <scope>NUCLEOTIDE SEQUENCE [LARGE SCALE GENOMIC DNA]</scope>
    <source>
        <strain evidence="3">JCM 14732</strain>
    </source>
</reference>
<gene>
    <name evidence="3" type="ORF">ESP70_012695</name>
</gene>
<evidence type="ECO:0000259" key="2">
    <source>
        <dbReference type="PROSITE" id="PS51782"/>
    </source>
</evidence>
<dbReference type="OrthoDB" id="5084290at2"/>
<keyword evidence="1" id="KW-1133">Transmembrane helix</keyword>
<organism evidence="3 4">
    <name type="scientific">Aeromicrobium ginsengisoli</name>
    <dbReference type="NCBI Taxonomy" id="363867"/>
    <lineage>
        <taxon>Bacteria</taxon>
        <taxon>Bacillati</taxon>
        <taxon>Actinomycetota</taxon>
        <taxon>Actinomycetes</taxon>
        <taxon>Propionibacteriales</taxon>
        <taxon>Nocardioidaceae</taxon>
        <taxon>Aeromicrobium</taxon>
    </lineage>
</organism>
<evidence type="ECO:0000313" key="4">
    <source>
        <dbReference type="Proteomes" id="UP000380867"/>
    </source>
</evidence>
<feature type="transmembrane region" description="Helical" evidence="1">
    <location>
        <begin position="125"/>
        <end position="144"/>
    </location>
</feature>
<dbReference type="SMART" id="SM00257">
    <property type="entry name" value="LysM"/>
    <property type="match status" value="1"/>
</dbReference>
<dbReference type="Pfam" id="PF01476">
    <property type="entry name" value="LysM"/>
    <property type="match status" value="1"/>
</dbReference>
<dbReference type="CDD" id="cd00118">
    <property type="entry name" value="LysM"/>
    <property type="match status" value="1"/>
</dbReference>
<dbReference type="PROSITE" id="PS51782">
    <property type="entry name" value="LYSM"/>
    <property type="match status" value="1"/>
</dbReference>
<evidence type="ECO:0000256" key="1">
    <source>
        <dbReference type="SAM" id="Phobius"/>
    </source>
</evidence>
<keyword evidence="4" id="KW-1185">Reference proteome</keyword>
<feature type="domain" description="LysM" evidence="2">
    <location>
        <begin position="159"/>
        <end position="209"/>
    </location>
</feature>
<keyword evidence="1" id="KW-0472">Membrane</keyword>
<proteinExistence type="predicted"/>
<protein>
    <submittedName>
        <fullName evidence="3">LysM peptidoglycan-binding domain-containing protein</fullName>
    </submittedName>
</protein>
<dbReference type="EMBL" id="SDPQ02000002">
    <property type="protein sequence ID" value="KAA1398177.1"/>
    <property type="molecule type" value="Genomic_DNA"/>
</dbReference>
<dbReference type="InterPro" id="IPR036779">
    <property type="entry name" value="LysM_dom_sf"/>
</dbReference>
<sequence length="213" mass="23711">MAASRGVWHRAHGEKFRCRFWLEWQAQRDTYRNCVRQMLPFVRGVPYRRTCVRSNACSHHRMTSRTAFDRPHHNSTPALTSPLEAIMSSIAFSHHDHSVRPVRHLRAVPDARPAPHVRLTRRGKVVVLTAAVAVVALLVVMFGSSSFAGDQPGTAPETTSVRVLPGQTLWQIASQANPNGDIRKTVDDIVRLNSLPNASALQLGSEIAVPVYK</sequence>
<dbReference type="Proteomes" id="UP000380867">
    <property type="component" value="Unassembled WGS sequence"/>
</dbReference>
<dbReference type="InterPro" id="IPR018392">
    <property type="entry name" value="LysM"/>
</dbReference>
<dbReference type="AlphaFoldDB" id="A0A5M4FFM9"/>
<evidence type="ECO:0000313" key="3">
    <source>
        <dbReference type="EMBL" id="KAA1398177.1"/>
    </source>
</evidence>
<dbReference type="Gene3D" id="3.10.350.10">
    <property type="entry name" value="LysM domain"/>
    <property type="match status" value="1"/>
</dbReference>
<name>A0A5M4FFM9_9ACTN</name>